<dbReference type="Proteomes" id="UP000247099">
    <property type="component" value="Unassembled WGS sequence"/>
</dbReference>
<dbReference type="InterPro" id="IPR000683">
    <property type="entry name" value="Gfo/Idh/MocA-like_OxRdtase_N"/>
</dbReference>
<dbReference type="SUPFAM" id="SSF51735">
    <property type="entry name" value="NAD(P)-binding Rossmann-fold domains"/>
    <property type="match status" value="1"/>
</dbReference>
<keyword evidence="2" id="KW-0560">Oxidoreductase</keyword>
<feature type="domain" description="GFO/IDH/MocA-like oxidoreductase" evidence="4">
    <location>
        <begin position="135"/>
        <end position="257"/>
    </location>
</feature>
<feature type="domain" description="Gfo/Idh/MocA-like oxidoreductase N-terminal" evidence="3">
    <location>
        <begin position="7"/>
        <end position="123"/>
    </location>
</feature>
<dbReference type="GO" id="GO:0016491">
    <property type="term" value="F:oxidoreductase activity"/>
    <property type="evidence" value="ECO:0007669"/>
    <property type="project" value="UniProtKB-KW"/>
</dbReference>
<gene>
    <name evidence="5" type="ORF">DDZ13_03885</name>
</gene>
<dbReference type="PANTHER" id="PTHR22604:SF105">
    <property type="entry name" value="TRANS-1,2-DIHYDROBENZENE-1,2-DIOL DEHYDROGENASE"/>
    <property type="match status" value="1"/>
</dbReference>
<name>A0A317ZJD9_9BACT</name>
<dbReference type="Gene3D" id="3.30.360.10">
    <property type="entry name" value="Dihydrodipicolinate Reductase, domain 2"/>
    <property type="match status" value="1"/>
</dbReference>
<evidence type="ECO:0000256" key="2">
    <source>
        <dbReference type="ARBA" id="ARBA00023002"/>
    </source>
</evidence>
<dbReference type="InterPro" id="IPR050984">
    <property type="entry name" value="Gfo/Idh/MocA_domain"/>
</dbReference>
<dbReference type="FunCoup" id="A0A317ZJD9">
    <property type="interactions" value="280"/>
</dbReference>
<dbReference type="RefSeq" id="WP_110130113.1">
    <property type="nucleotide sequence ID" value="NZ_QHJQ01000002.1"/>
</dbReference>
<comment type="caution">
    <text evidence="5">The sequence shown here is derived from an EMBL/GenBank/DDBJ whole genome shotgun (WGS) entry which is preliminary data.</text>
</comment>
<dbReference type="EMBL" id="QHJQ01000002">
    <property type="protein sequence ID" value="PXA05112.1"/>
    <property type="molecule type" value="Genomic_DNA"/>
</dbReference>
<dbReference type="InterPro" id="IPR036291">
    <property type="entry name" value="NAD(P)-bd_dom_sf"/>
</dbReference>
<dbReference type="OrthoDB" id="9783105at2"/>
<reference evidence="5 6" key="1">
    <citation type="submission" date="2018-05" db="EMBL/GenBank/DDBJ databases">
        <title>Coraliomargarita sinensis sp. nov., isolated from a marine solar saltern.</title>
        <authorList>
            <person name="Zhou L.Y."/>
        </authorList>
    </citation>
    <scope>NUCLEOTIDE SEQUENCE [LARGE SCALE GENOMIC DNA]</scope>
    <source>
        <strain evidence="5 6">WN38</strain>
    </source>
</reference>
<protein>
    <submittedName>
        <fullName evidence="5">Gfo/Idh/MocA family oxidoreductase</fullName>
    </submittedName>
</protein>
<dbReference type="Pfam" id="PF22725">
    <property type="entry name" value="GFO_IDH_MocA_C3"/>
    <property type="match status" value="1"/>
</dbReference>
<organism evidence="5 6">
    <name type="scientific">Coraliomargarita sinensis</name>
    <dbReference type="NCBI Taxonomy" id="2174842"/>
    <lineage>
        <taxon>Bacteria</taxon>
        <taxon>Pseudomonadati</taxon>
        <taxon>Verrucomicrobiota</taxon>
        <taxon>Opitutia</taxon>
        <taxon>Puniceicoccales</taxon>
        <taxon>Coraliomargaritaceae</taxon>
        <taxon>Coraliomargarita</taxon>
    </lineage>
</organism>
<keyword evidence="6" id="KW-1185">Reference proteome</keyword>
<dbReference type="InterPro" id="IPR055170">
    <property type="entry name" value="GFO_IDH_MocA-like_dom"/>
</dbReference>
<dbReference type="PANTHER" id="PTHR22604">
    <property type="entry name" value="OXIDOREDUCTASES"/>
    <property type="match status" value="1"/>
</dbReference>
<evidence type="ECO:0000313" key="5">
    <source>
        <dbReference type="EMBL" id="PXA05112.1"/>
    </source>
</evidence>
<dbReference type="Pfam" id="PF01408">
    <property type="entry name" value="GFO_IDH_MocA"/>
    <property type="match status" value="1"/>
</dbReference>
<evidence type="ECO:0000313" key="6">
    <source>
        <dbReference type="Proteomes" id="UP000247099"/>
    </source>
</evidence>
<dbReference type="AlphaFoldDB" id="A0A317ZJD9"/>
<dbReference type="SUPFAM" id="SSF55347">
    <property type="entry name" value="Glyceraldehyde-3-phosphate dehydrogenase-like, C-terminal domain"/>
    <property type="match status" value="1"/>
</dbReference>
<comment type="similarity">
    <text evidence="1">Belongs to the Gfo/Idh/MocA family.</text>
</comment>
<dbReference type="Gene3D" id="3.40.50.720">
    <property type="entry name" value="NAD(P)-binding Rossmann-like Domain"/>
    <property type="match status" value="1"/>
</dbReference>
<proteinExistence type="inferred from homology"/>
<sequence length="344" mass="38083">MTKQSVKWGILSAGKIAGTFAEALKEAEGSDLHAVAARDAARAAEFAGKHGATRSYGSYETLLADPEVEAVYVATLHPFHLEWIIKSLQAGKHVLCEKPLTMNLREAKRAKQQADENRCLLREAFMYRHHPQMHKVVDLVEGGAIGKVRMIEANFCYHSDMGPDSRLIAKELGGGAILDIGCYGMSFCRLVAGRARDRLFAEPIELQAVGHLDTQARTDLWTTAIMRFEGDILAKTSAALRVEMPNLACIYGETGRITITEPWHCKGELRVEGNGGENPEVTPTDTSRHLYAYEIESFTQEMQGQPIGAKEVAMRYDDTLGNMKALDRWRAEIGLSYEADRVNG</sequence>
<evidence type="ECO:0000259" key="4">
    <source>
        <dbReference type="Pfam" id="PF22725"/>
    </source>
</evidence>
<dbReference type="InParanoid" id="A0A317ZJD9"/>
<evidence type="ECO:0000256" key="1">
    <source>
        <dbReference type="ARBA" id="ARBA00010928"/>
    </source>
</evidence>
<evidence type="ECO:0000259" key="3">
    <source>
        <dbReference type="Pfam" id="PF01408"/>
    </source>
</evidence>
<dbReference type="GO" id="GO:0000166">
    <property type="term" value="F:nucleotide binding"/>
    <property type="evidence" value="ECO:0007669"/>
    <property type="project" value="InterPro"/>
</dbReference>
<accession>A0A317ZJD9</accession>